<sequence length="987" mass="110055">MAGATFGRITNALAAVQNEATIAAAQFNFDFTLVKCEAPKEYQPLGSILASSRKMSAEDGNAHITARRLGALFTGTCPSTPSLLKAYGNRVSEISAKCKDSMNRSQSFFSDYTGADGTSIWAAATSSKAALHIHLLACMLARIFEASEAVSIWVELTRERRNEIMGMVEAEQPVEVSLVVAATQNHITRQQLAEWDTSARAWLQTADDVKRDENTQLQSLLKDVKLEVNQQTAVFSSVMTAWISALTTVEGLLSGRPQAVRDGAILLALSSWHLYPRLAIFGTTNFEVSMDDELVNPAGVLTLGLSSSKSIGEAGVFWCLSLANLRHYGKPVRTERRMSEDPSRVNFSELLLVVLGAITSHWKFHTHEITSVMKFFEALSESLNSDVKNKWAPLVGRVASEFLACDTNNLKASNRLIQIGRRRAGSLIRHRRKANTRCFGLTDDDGIWLLRCLTQEGQVAFLRRIMLKYVKVAEISVEDLVIVYHNEPSPHRQSKSGESDAAGQRTARFNQTEYKGESDSQLSDFSDTDLTDGDEALTTNSICVATVQAGWSQDSPGLLCDTPTGLGEKSDHEPQQHHRWIPVESFREDIPENEVIHDLPVSPRYNRVSDMLMFLGCPENRYRHFFGNRSGTSVYARESVRKPSLRISIDDFIWCHTQKIISTEKLVRYFSQYIMEDFHLLKALATAFSIYKHIPDATVSLKVLEMPIVNARWNHPGLVPNSKPHRRRFKRSLALTIAAYFDSGSCDLEVSTMDNVLAVSSGDSIYIPKQIVCDPLERPRPRQLQRLLGNFGKPGVVLLIPPSEPMVRDPDYGRITLEKMPTFDGKQVDSFNRTSLHLSFTDHHVPVYDTNVKMGQDSQVSVIEAVVSVRDSGNWVADVDILRAINMNNVVRHGGLQGSCDHDRLKNPEPCVYSVDSWDDVLEHPADRFVVRAHGNWLARLATVSVLSQVIDEKEGGRITICQLDTCWDCLWSEMGSGGPLTQGFIY</sequence>
<gene>
    <name evidence="1" type="ORF">BS50DRAFT_639055</name>
</gene>
<accession>A0A2T2N8I2</accession>
<proteinExistence type="predicted"/>
<keyword evidence="2" id="KW-1185">Reference proteome</keyword>
<dbReference type="EMBL" id="KZ678143">
    <property type="protein sequence ID" value="PSN61771.1"/>
    <property type="molecule type" value="Genomic_DNA"/>
</dbReference>
<protein>
    <submittedName>
        <fullName evidence="1">Uncharacterized protein</fullName>
    </submittedName>
</protein>
<dbReference type="AlphaFoldDB" id="A0A2T2N8I2"/>
<reference evidence="1 2" key="1">
    <citation type="journal article" date="2018" name="Front. Microbiol.">
        <title>Genome-Wide Analysis of Corynespora cassiicola Leaf Fall Disease Putative Effectors.</title>
        <authorList>
            <person name="Lopez D."/>
            <person name="Ribeiro S."/>
            <person name="Label P."/>
            <person name="Fumanal B."/>
            <person name="Venisse J.S."/>
            <person name="Kohler A."/>
            <person name="de Oliveira R.R."/>
            <person name="Labutti K."/>
            <person name="Lipzen A."/>
            <person name="Lail K."/>
            <person name="Bauer D."/>
            <person name="Ohm R.A."/>
            <person name="Barry K.W."/>
            <person name="Spatafora J."/>
            <person name="Grigoriev I.V."/>
            <person name="Martin F.M."/>
            <person name="Pujade-Renaud V."/>
        </authorList>
    </citation>
    <scope>NUCLEOTIDE SEQUENCE [LARGE SCALE GENOMIC DNA]</scope>
    <source>
        <strain evidence="1 2">Philippines</strain>
    </source>
</reference>
<dbReference type="OrthoDB" id="5354164at2759"/>
<dbReference type="Proteomes" id="UP000240883">
    <property type="component" value="Unassembled WGS sequence"/>
</dbReference>
<evidence type="ECO:0000313" key="2">
    <source>
        <dbReference type="Proteomes" id="UP000240883"/>
    </source>
</evidence>
<name>A0A2T2N8I2_CORCC</name>
<evidence type="ECO:0000313" key="1">
    <source>
        <dbReference type="EMBL" id="PSN61771.1"/>
    </source>
</evidence>
<organism evidence="1 2">
    <name type="scientific">Corynespora cassiicola Philippines</name>
    <dbReference type="NCBI Taxonomy" id="1448308"/>
    <lineage>
        <taxon>Eukaryota</taxon>
        <taxon>Fungi</taxon>
        <taxon>Dikarya</taxon>
        <taxon>Ascomycota</taxon>
        <taxon>Pezizomycotina</taxon>
        <taxon>Dothideomycetes</taxon>
        <taxon>Pleosporomycetidae</taxon>
        <taxon>Pleosporales</taxon>
        <taxon>Corynesporascaceae</taxon>
        <taxon>Corynespora</taxon>
    </lineage>
</organism>